<protein>
    <recommendedName>
        <fullName evidence="3">Pyridoxamine 5'-phosphate oxidase</fullName>
    </recommendedName>
</protein>
<reference evidence="1" key="1">
    <citation type="submission" date="2022-11" db="EMBL/GenBank/DDBJ databases">
        <authorList>
            <person name="Coimbra C."/>
        </authorList>
    </citation>
    <scope>NUCLEOTIDE SEQUENCE</scope>
    <source>
        <strain evidence="1">Jales19</strain>
    </source>
</reference>
<evidence type="ECO:0000313" key="2">
    <source>
        <dbReference type="Proteomes" id="UP001152178"/>
    </source>
</evidence>
<evidence type="ECO:0008006" key="3">
    <source>
        <dbReference type="Google" id="ProtNLM"/>
    </source>
</evidence>
<organism evidence="1 2">
    <name type="scientific">Mesorhizobium qingshengii</name>
    <dbReference type="NCBI Taxonomy" id="1165689"/>
    <lineage>
        <taxon>Bacteria</taxon>
        <taxon>Pseudomonadati</taxon>
        <taxon>Pseudomonadota</taxon>
        <taxon>Alphaproteobacteria</taxon>
        <taxon>Hyphomicrobiales</taxon>
        <taxon>Phyllobacteriaceae</taxon>
        <taxon>Mesorhizobium</taxon>
    </lineage>
</organism>
<dbReference type="RefSeq" id="WP_269908118.1">
    <property type="nucleotide sequence ID" value="NZ_JAPFQA010000018.1"/>
</dbReference>
<keyword evidence="2" id="KW-1185">Reference proteome</keyword>
<accession>A0ABT4R1Y8</accession>
<evidence type="ECO:0000313" key="1">
    <source>
        <dbReference type="EMBL" id="MCZ8547852.1"/>
    </source>
</evidence>
<dbReference type="Proteomes" id="UP001152178">
    <property type="component" value="Unassembled WGS sequence"/>
</dbReference>
<sequence>MTLDEELADFIESPVMIIIGTRNADYVPEIARGVGVEVDRATGTISLLMSAWQWPETAANLASGAPIAITLARPSDYVCYQLKGIVTAARPGAGDDEARAGRYIASITSVLGGLGLDTMLAEPWQTDRELLRINVAPGQVFLQTPGAQAGRLVAADP</sequence>
<comment type="caution">
    <text evidence="1">The sequence shown here is derived from an EMBL/GenBank/DDBJ whole genome shotgun (WGS) entry which is preliminary data.</text>
</comment>
<dbReference type="EMBL" id="JAPFQA010000018">
    <property type="protein sequence ID" value="MCZ8547852.1"/>
    <property type="molecule type" value="Genomic_DNA"/>
</dbReference>
<dbReference type="Gene3D" id="2.30.110.10">
    <property type="entry name" value="Electron Transport, Fmn-binding Protein, Chain A"/>
    <property type="match status" value="1"/>
</dbReference>
<proteinExistence type="predicted"/>
<gene>
    <name evidence="1" type="ORF">OOJ09_27020</name>
</gene>
<dbReference type="SUPFAM" id="SSF50475">
    <property type="entry name" value="FMN-binding split barrel"/>
    <property type="match status" value="1"/>
</dbReference>
<name>A0ABT4R1Y8_9HYPH</name>
<dbReference type="InterPro" id="IPR012349">
    <property type="entry name" value="Split_barrel_FMN-bd"/>
</dbReference>